<dbReference type="Gramene" id="ERN20362">
    <property type="protein sequence ID" value="ERN20362"/>
    <property type="gene ID" value="AMTR_s00066p00204630"/>
</dbReference>
<keyword evidence="2" id="KW-1185">Reference proteome</keyword>
<dbReference type="KEGG" id="atr:18448772"/>
<proteinExistence type="predicted"/>
<gene>
    <name evidence="1" type="ORF">AMTR_s00066p00204630</name>
</gene>
<dbReference type="PANTHER" id="PTHR31366:SF2">
    <property type="entry name" value="UPF0739 PROTEIN C1ORF74"/>
    <property type="match status" value="1"/>
</dbReference>
<evidence type="ECO:0000313" key="1">
    <source>
        <dbReference type="EMBL" id="ERN20362.1"/>
    </source>
</evidence>
<dbReference type="HOGENOM" id="CLU_057226_0_0_1"/>
<dbReference type="eggNOG" id="ENOG502QTSH">
    <property type="taxonomic scope" value="Eukaryota"/>
</dbReference>
<dbReference type="OrthoDB" id="2395010at2759"/>
<protein>
    <submittedName>
        <fullName evidence="1">Uncharacterized protein</fullName>
    </submittedName>
</protein>
<dbReference type="InterPro" id="IPR027850">
    <property type="entry name" value="DUF4504"/>
</dbReference>
<sequence length="297" mass="33594">MDNDQVELALQAFENSIFRVQWRLRAASKRRLILDVLALCTGLRPVVMVDYGGKVPELQERLCSVLNLVHKESSFFLPLRVMIIEEMVYLVHIEGFSQHVLSSLSLQWQLQFVDLDQDPPKIISYQGQNSVASQLIAVQNLFSVAFSSEGTNNLFMGATPSRDVLVPSQPSQCIDLSSCLENSKVVIPTLNGWLLGYPVVYLFSKEHTSHAVCNLSTRPLHIFKILVCRKGASARENSQEEELMSFTVPYELSTGGRNEAWAQEFLTHMLLKIAKCKNIWRHLRMEVIECSPQSIAL</sequence>
<dbReference type="Proteomes" id="UP000017836">
    <property type="component" value="Unassembled WGS sequence"/>
</dbReference>
<dbReference type="PANTHER" id="PTHR31366">
    <property type="entry name" value="UPF0739 PROTEIN C1ORF74"/>
    <property type="match status" value="1"/>
</dbReference>
<organism evidence="1 2">
    <name type="scientific">Amborella trichopoda</name>
    <dbReference type="NCBI Taxonomy" id="13333"/>
    <lineage>
        <taxon>Eukaryota</taxon>
        <taxon>Viridiplantae</taxon>
        <taxon>Streptophyta</taxon>
        <taxon>Embryophyta</taxon>
        <taxon>Tracheophyta</taxon>
        <taxon>Spermatophyta</taxon>
        <taxon>Magnoliopsida</taxon>
        <taxon>Amborellales</taxon>
        <taxon>Amborellaceae</taxon>
        <taxon>Amborella</taxon>
    </lineage>
</organism>
<evidence type="ECO:0000313" key="2">
    <source>
        <dbReference type="Proteomes" id="UP000017836"/>
    </source>
</evidence>
<dbReference type="Pfam" id="PF14953">
    <property type="entry name" value="DUF4504"/>
    <property type="match status" value="1"/>
</dbReference>
<dbReference type="AlphaFoldDB" id="U5DFW3"/>
<reference evidence="2" key="1">
    <citation type="journal article" date="2013" name="Science">
        <title>The Amborella genome and the evolution of flowering plants.</title>
        <authorList>
            <consortium name="Amborella Genome Project"/>
        </authorList>
    </citation>
    <scope>NUCLEOTIDE SEQUENCE [LARGE SCALE GENOMIC DNA]</scope>
</reference>
<dbReference type="EMBL" id="KI392060">
    <property type="protein sequence ID" value="ERN20362.1"/>
    <property type="molecule type" value="Genomic_DNA"/>
</dbReference>
<accession>U5DFW3</accession>
<name>U5DFW3_AMBTC</name>
<dbReference type="OMA" id="ILQCMNS"/>